<feature type="compositionally biased region" description="Basic and acidic residues" evidence="2">
    <location>
        <begin position="31"/>
        <end position="51"/>
    </location>
</feature>
<dbReference type="AlphaFoldDB" id="A0A7S1PH08"/>
<name>A0A7S1PH08_9EUKA</name>
<feature type="compositionally biased region" description="Low complexity" evidence="2">
    <location>
        <begin position="1"/>
        <end position="21"/>
    </location>
</feature>
<feature type="compositionally biased region" description="Polar residues" evidence="2">
    <location>
        <begin position="90"/>
        <end position="100"/>
    </location>
</feature>
<feature type="compositionally biased region" description="Polar residues" evidence="2">
    <location>
        <begin position="112"/>
        <end position="130"/>
    </location>
</feature>
<keyword evidence="1" id="KW-0175">Coiled coil</keyword>
<feature type="coiled-coil region" evidence="1">
    <location>
        <begin position="257"/>
        <end position="310"/>
    </location>
</feature>
<organism evidence="3">
    <name type="scientific">Percolomonas cosmopolitus</name>
    <dbReference type="NCBI Taxonomy" id="63605"/>
    <lineage>
        <taxon>Eukaryota</taxon>
        <taxon>Discoba</taxon>
        <taxon>Heterolobosea</taxon>
        <taxon>Tetramitia</taxon>
        <taxon>Eutetramitia</taxon>
        <taxon>Percolomonadidae</taxon>
        <taxon>Percolomonas</taxon>
    </lineage>
</organism>
<feature type="compositionally biased region" description="Acidic residues" evidence="2">
    <location>
        <begin position="388"/>
        <end position="409"/>
    </location>
</feature>
<sequence length="598" mass="66424">MSSNAETTELSASTTASSSMTPFSPDTENEEQAHEAHSDETPQKQGDEEKQQAPVEAAPKADDVESGVDAESLQEQKTIESANEEEISDEQNGAATNESTENQDDAAAEVNENASTQEDQQEDTNNNTSPENEDSQQLSPSPTSSSENQTKRKKSTQKSPPMGPKYSYRAARSPLKNMYASAPLKPPFDLSGNVNISIPEYDPLYDDNLQLHYQHSVHTRRVLKQQRLIDKKGMITEMGDDKKRVHKERAKMATLHQKKLLKNVQKEKMKKEKLKLQMQLQKEKEKEQKRKRVLKMKREHEKRLEAMQAKMTGVPKEAQFQMMLRELDRQGIKYKLTDQGVVLTSIPTGSKSPSKKRASKSPSKKRAGGRKKGGKKTRDDSGAVGAEQDVETQNEEEDTNPAAEEEQNSEETRTEDVDPASQDQIEGSEETRTEGVDPASKEQIQSEEATTIICRLQNKANNLFMEIAFDGTPEDVPKDGSIRFTIQPESDSWKQQFVMENGFITNAATGMRVVHGGQESEPFAVLMNASDDDKKQAWVQQGTCLMSSFDQGVGLTIASNDAGAQVDVRSFDANDAPTDCNWELVAVSASLKEPSTSE</sequence>
<reference evidence="3" key="1">
    <citation type="submission" date="2021-01" db="EMBL/GenBank/DDBJ databases">
        <authorList>
            <person name="Corre E."/>
            <person name="Pelletier E."/>
            <person name="Niang G."/>
            <person name="Scheremetjew M."/>
            <person name="Finn R."/>
            <person name="Kale V."/>
            <person name="Holt S."/>
            <person name="Cochrane G."/>
            <person name="Meng A."/>
            <person name="Brown T."/>
            <person name="Cohen L."/>
        </authorList>
    </citation>
    <scope>NUCLEOTIDE SEQUENCE</scope>
    <source>
        <strain evidence="3">WS</strain>
    </source>
</reference>
<proteinExistence type="predicted"/>
<evidence type="ECO:0000256" key="2">
    <source>
        <dbReference type="SAM" id="MobiDB-lite"/>
    </source>
</evidence>
<evidence type="ECO:0000256" key="1">
    <source>
        <dbReference type="SAM" id="Coils"/>
    </source>
</evidence>
<feature type="region of interest" description="Disordered" evidence="2">
    <location>
        <begin position="344"/>
        <end position="446"/>
    </location>
</feature>
<accession>A0A7S1PH08</accession>
<protein>
    <submittedName>
        <fullName evidence="3">Uncharacterized protein</fullName>
    </submittedName>
</protein>
<feature type="compositionally biased region" description="Low complexity" evidence="2">
    <location>
        <begin position="135"/>
        <end position="146"/>
    </location>
</feature>
<dbReference type="EMBL" id="HBGD01001211">
    <property type="protein sequence ID" value="CAD9077736.1"/>
    <property type="molecule type" value="Transcribed_RNA"/>
</dbReference>
<gene>
    <name evidence="3" type="ORF">PCOS0759_LOCUS968</name>
</gene>
<evidence type="ECO:0000313" key="3">
    <source>
        <dbReference type="EMBL" id="CAD9077736.1"/>
    </source>
</evidence>
<feature type="region of interest" description="Disordered" evidence="2">
    <location>
        <begin position="1"/>
        <end position="171"/>
    </location>
</feature>
<feature type="compositionally biased region" description="Basic residues" evidence="2">
    <location>
        <begin position="353"/>
        <end position="375"/>
    </location>
</feature>